<dbReference type="EMBL" id="KK914389">
    <property type="protein sequence ID" value="KDP37660.1"/>
    <property type="molecule type" value="Genomic_DNA"/>
</dbReference>
<gene>
    <name evidence="2" type="ORF">JCGZ_06927</name>
</gene>
<keyword evidence="3" id="KW-1185">Reference proteome</keyword>
<proteinExistence type="predicted"/>
<accession>A0A067KZI2</accession>
<evidence type="ECO:0000313" key="3">
    <source>
        <dbReference type="Proteomes" id="UP000027138"/>
    </source>
</evidence>
<dbReference type="Proteomes" id="UP000027138">
    <property type="component" value="Unassembled WGS sequence"/>
</dbReference>
<organism evidence="2 3">
    <name type="scientific">Jatropha curcas</name>
    <name type="common">Barbados nut</name>
    <dbReference type="NCBI Taxonomy" id="180498"/>
    <lineage>
        <taxon>Eukaryota</taxon>
        <taxon>Viridiplantae</taxon>
        <taxon>Streptophyta</taxon>
        <taxon>Embryophyta</taxon>
        <taxon>Tracheophyta</taxon>
        <taxon>Spermatophyta</taxon>
        <taxon>Magnoliopsida</taxon>
        <taxon>eudicotyledons</taxon>
        <taxon>Gunneridae</taxon>
        <taxon>Pentapetalae</taxon>
        <taxon>rosids</taxon>
        <taxon>fabids</taxon>
        <taxon>Malpighiales</taxon>
        <taxon>Euphorbiaceae</taxon>
        <taxon>Crotonoideae</taxon>
        <taxon>Jatropheae</taxon>
        <taxon>Jatropha</taxon>
    </lineage>
</organism>
<sequence>MEDKAVHGPDKAKGPRADQDVQSKSAALLQGKDAGPTSHGLFSSAKGRVEY</sequence>
<feature type="compositionally biased region" description="Basic and acidic residues" evidence="1">
    <location>
        <begin position="1"/>
        <end position="21"/>
    </location>
</feature>
<evidence type="ECO:0000313" key="2">
    <source>
        <dbReference type="EMBL" id="KDP37660.1"/>
    </source>
</evidence>
<evidence type="ECO:0000256" key="1">
    <source>
        <dbReference type="SAM" id="MobiDB-lite"/>
    </source>
</evidence>
<reference evidence="2 3" key="1">
    <citation type="journal article" date="2014" name="PLoS ONE">
        <title>Global Analysis of Gene Expression Profiles in Physic Nut (Jatropha curcas L.) Seedlings Exposed to Salt Stress.</title>
        <authorList>
            <person name="Zhang L."/>
            <person name="Zhang C."/>
            <person name="Wu P."/>
            <person name="Chen Y."/>
            <person name="Li M."/>
            <person name="Jiang H."/>
            <person name="Wu G."/>
        </authorList>
    </citation>
    <scope>NUCLEOTIDE SEQUENCE [LARGE SCALE GENOMIC DNA]</scope>
    <source>
        <strain evidence="3">cv. GZQX0401</strain>
        <tissue evidence="2">Young leaves</tissue>
    </source>
</reference>
<dbReference type="AlphaFoldDB" id="A0A067KZI2"/>
<feature type="region of interest" description="Disordered" evidence="1">
    <location>
        <begin position="1"/>
        <end position="51"/>
    </location>
</feature>
<protein>
    <submittedName>
        <fullName evidence="2">Uncharacterized protein</fullName>
    </submittedName>
</protein>
<name>A0A067KZI2_JATCU</name>